<keyword evidence="1" id="KW-0472">Membrane</keyword>
<dbReference type="OrthoDB" id="7375605at2"/>
<dbReference type="eggNOG" id="ENOG5032CTJ">
    <property type="taxonomic scope" value="Bacteria"/>
</dbReference>
<name>M4VU14_9BACT</name>
<sequence length="141" mass="16254">MNQKNHSHENYERTEKVRLGSEKNFGLTFAVLFLILAIAPLLFQHPLRLWALITSAVLALISFTFPQLFKYSNRYWLKFGMLLGKIVSPVVLGLLFFLIFWPIGLLLKIFGKDVLNLKLQATASSYWIKSEEGLSTMKDQF</sequence>
<feature type="transmembrane region" description="Helical" evidence="1">
    <location>
        <begin position="25"/>
        <end position="43"/>
    </location>
</feature>
<keyword evidence="1" id="KW-0812">Transmembrane</keyword>
<protein>
    <recommendedName>
        <fullName evidence="4">SxtJ</fullName>
    </recommendedName>
</protein>
<dbReference type="HOGENOM" id="CLU_127055_1_0_7"/>
<gene>
    <name evidence="2" type="ORF">A11Q_2493</name>
</gene>
<keyword evidence="3" id="KW-1185">Reference proteome</keyword>
<dbReference type="PATRIC" id="fig|1184267.3.peg.2520"/>
<organism evidence="2 3">
    <name type="scientific">Pseudobdellovibrio exovorus JSS</name>
    <dbReference type="NCBI Taxonomy" id="1184267"/>
    <lineage>
        <taxon>Bacteria</taxon>
        <taxon>Pseudomonadati</taxon>
        <taxon>Bdellovibrionota</taxon>
        <taxon>Bdellovibrionia</taxon>
        <taxon>Bdellovibrionales</taxon>
        <taxon>Pseudobdellovibrionaceae</taxon>
        <taxon>Pseudobdellovibrio</taxon>
    </lineage>
</organism>
<evidence type="ECO:0000256" key="1">
    <source>
        <dbReference type="SAM" id="Phobius"/>
    </source>
</evidence>
<dbReference type="RefSeq" id="WP_015471199.1">
    <property type="nucleotide sequence ID" value="NC_020813.1"/>
</dbReference>
<accession>M4VU14</accession>
<dbReference type="Pfam" id="PF19588">
    <property type="entry name" value="SxtJ"/>
    <property type="match status" value="1"/>
</dbReference>
<evidence type="ECO:0000313" key="2">
    <source>
        <dbReference type="EMBL" id="AGH96709.1"/>
    </source>
</evidence>
<dbReference type="EMBL" id="CP003537">
    <property type="protein sequence ID" value="AGH96709.1"/>
    <property type="molecule type" value="Genomic_DNA"/>
</dbReference>
<dbReference type="AlphaFoldDB" id="M4VU14"/>
<feature type="transmembrane region" description="Helical" evidence="1">
    <location>
        <begin position="49"/>
        <end position="69"/>
    </location>
</feature>
<keyword evidence="1" id="KW-1133">Transmembrane helix</keyword>
<dbReference type="STRING" id="1184267.A11Q_2493"/>
<dbReference type="KEGG" id="bex:A11Q_2493"/>
<dbReference type="Proteomes" id="UP000012040">
    <property type="component" value="Chromosome"/>
</dbReference>
<evidence type="ECO:0008006" key="4">
    <source>
        <dbReference type="Google" id="ProtNLM"/>
    </source>
</evidence>
<evidence type="ECO:0000313" key="3">
    <source>
        <dbReference type="Proteomes" id="UP000012040"/>
    </source>
</evidence>
<dbReference type="InterPro" id="IPR045781">
    <property type="entry name" value="SxtJ"/>
</dbReference>
<reference evidence="2 3" key="1">
    <citation type="journal article" date="2013" name="ISME J.">
        <title>By their genes ye shall know them: genomic signatures of predatory bacteria.</title>
        <authorList>
            <person name="Pasternak Z."/>
            <person name="Pietrokovski S."/>
            <person name="Rotem O."/>
            <person name="Gophna U."/>
            <person name="Lurie-Weinberger M.N."/>
            <person name="Jurkevitch E."/>
        </authorList>
    </citation>
    <scope>NUCLEOTIDE SEQUENCE [LARGE SCALE GENOMIC DNA]</scope>
    <source>
        <strain evidence="2 3">JSS</strain>
    </source>
</reference>
<feature type="transmembrane region" description="Helical" evidence="1">
    <location>
        <begin position="90"/>
        <end position="110"/>
    </location>
</feature>
<proteinExistence type="predicted"/>